<comment type="caution">
    <text evidence="2">The sequence shown here is derived from an EMBL/GenBank/DDBJ whole genome shotgun (WGS) entry which is preliminary data.</text>
</comment>
<dbReference type="PROSITE" id="PS00372">
    <property type="entry name" value="PTS_EIIA_TYPE_2_HIS"/>
    <property type="match status" value="1"/>
</dbReference>
<evidence type="ECO:0000259" key="1">
    <source>
        <dbReference type="PROSITE" id="PS51094"/>
    </source>
</evidence>
<dbReference type="InterPro" id="IPR002178">
    <property type="entry name" value="PTS_EIIA_type-2_dom"/>
</dbReference>
<accession>A0A0R1VTP5</accession>
<dbReference type="Pfam" id="PF00359">
    <property type="entry name" value="PTS_EIIA_2"/>
    <property type="match status" value="1"/>
</dbReference>
<dbReference type="InterPro" id="IPR051541">
    <property type="entry name" value="PTS_SugarTrans_NitroReg"/>
</dbReference>
<dbReference type="PATRIC" id="fig|1423807.3.peg.2097"/>
<gene>
    <name evidence="2" type="ORF">FD16_GL002045</name>
</gene>
<dbReference type="eggNOG" id="COG1762">
    <property type="taxonomic scope" value="Bacteria"/>
</dbReference>
<dbReference type="SUPFAM" id="SSF55804">
    <property type="entry name" value="Phoshotransferase/anion transport protein"/>
    <property type="match status" value="1"/>
</dbReference>
<name>A0A0R1VTP5_9LACO</name>
<dbReference type="InterPro" id="IPR016152">
    <property type="entry name" value="PTrfase/Anion_transptr"/>
</dbReference>
<dbReference type="CDD" id="cd00211">
    <property type="entry name" value="PTS_IIA_fru"/>
    <property type="match status" value="1"/>
</dbReference>
<evidence type="ECO:0000313" key="3">
    <source>
        <dbReference type="Proteomes" id="UP000051820"/>
    </source>
</evidence>
<feature type="domain" description="PTS EIIA type-2" evidence="1">
    <location>
        <begin position="5"/>
        <end position="145"/>
    </location>
</feature>
<dbReference type="STRING" id="1423807.FD16_GL002045"/>
<dbReference type="PANTHER" id="PTHR47738">
    <property type="entry name" value="PTS SYSTEM FRUCTOSE-LIKE EIIA COMPONENT-RELATED"/>
    <property type="match status" value="1"/>
</dbReference>
<proteinExistence type="predicted"/>
<dbReference type="RefSeq" id="WP_010622491.1">
    <property type="nucleotide sequence ID" value="NZ_AZGF01000050.1"/>
</dbReference>
<sequence length="145" mass="16085">MNLVSSINPQNILVSIDDTDKKSVIAKLVDALYETGEITDKKEFIDDVYFREEEGITGIGNGLAIPHGRNEFVKNSSFAIATLKQSVEWGSIDDEPVKVVILLADSLDGKPIMLDKFMKKLSDEDKLHFLKEATSVSDVISVLDR</sequence>
<evidence type="ECO:0000313" key="2">
    <source>
        <dbReference type="EMBL" id="KRM09063.1"/>
    </source>
</evidence>
<dbReference type="Gene3D" id="3.40.930.10">
    <property type="entry name" value="Mannitol-specific EII, Chain A"/>
    <property type="match status" value="1"/>
</dbReference>
<reference evidence="2 3" key="1">
    <citation type="journal article" date="2015" name="Genome Announc.">
        <title>Expanding the biotechnology potential of lactobacilli through comparative genomics of 213 strains and associated genera.</title>
        <authorList>
            <person name="Sun Z."/>
            <person name="Harris H.M."/>
            <person name="McCann A."/>
            <person name="Guo C."/>
            <person name="Argimon S."/>
            <person name="Zhang W."/>
            <person name="Yang X."/>
            <person name="Jeffery I.B."/>
            <person name="Cooney J.C."/>
            <person name="Kagawa T.F."/>
            <person name="Liu W."/>
            <person name="Song Y."/>
            <person name="Salvetti E."/>
            <person name="Wrobel A."/>
            <person name="Rasinkangas P."/>
            <person name="Parkhill J."/>
            <person name="Rea M.C."/>
            <person name="O'Sullivan O."/>
            <person name="Ritari J."/>
            <person name="Douillard F.P."/>
            <person name="Paul Ross R."/>
            <person name="Yang R."/>
            <person name="Briner A.E."/>
            <person name="Felis G.E."/>
            <person name="de Vos W.M."/>
            <person name="Barrangou R."/>
            <person name="Klaenhammer T.R."/>
            <person name="Caufield P.W."/>
            <person name="Cui Y."/>
            <person name="Zhang H."/>
            <person name="O'Toole P.W."/>
        </authorList>
    </citation>
    <scope>NUCLEOTIDE SEQUENCE [LARGE SCALE GENOMIC DNA]</scope>
    <source>
        <strain evidence="2 3">DSM 5007</strain>
    </source>
</reference>
<protein>
    <recommendedName>
        <fullName evidence="1">PTS EIIA type-2 domain-containing protein</fullName>
    </recommendedName>
</protein>
<dbReference type="EMBL" id="AZGF01000050">
    <property type="protein sequence ID" value="KRM09063.1"/>
    <property type="molecule type" value="Genomic_DNA"/>
</dbReference>
<dbReference type="Proteomes" id="UP000051820">
    <property type="component" value="Unassembled WGS sequence"/>
</dbReference>
<dbReference type="PROSITE" id="PS51094">
    <property type="entry name" value="PTS_EIIA_TYPE_2"/>
    <property type="match status" value="1"/>
</dbReference>
<dbReference type="PANTHER" id="PTHR47738:SF2">
    <property type="entry name" value="PTS SYSTEM FRUCTOSE-LIKE EIIA COMPONENT"/>
    <property type="match status" value="1"/>
</dbReference>
<keyword evidence="3" id="KW-1185">Reference proteome</keyword>
<organism evidence="2 3">
    <name type="scientific">Paucilactobacillus suebicus DSM 5007 = KCTC 3549</name>
    <dbReference type="NCBI Taxonomy" id="1423807"/>
    <lineage>
        <taxon>Bacteria</taxon>
        <taxon>Bacillati</taxon>
        <taxon>Bacillota</taxon>
        <taxon>Bacilli</taxon>
        <taxon>Lactobacillales</taxon>
        <taxon>Lactobacillaceae</taxon>
        <taxon>Paucilactobacillus</taxon>
    </lineage>
</organism>
<dbReference type="AlphaFoldDB" id="A0A0R1VTP5"/>